<dbReference type="EMBL" id="JAHEWX010000015">
    <property type="protein sequence ID" value="MBT1542490.1"/>
    <property type="molecule type" value="Genomic_DNA"/>
</dbReference>
<evidence type="ECO:0000313" key="3">
    <source>
        <dbReference type="Proteomes" id="UP000709437"/>
    </source>
</evidence>
<proteinExistence type="predicted"/>
<dbReference type="AlphaFoldDB" id="A0A9Q2W7P7"/>
<gene>
    <name evidence="2" type="ORF">KK103_12010</name>
</gene>
<feature type="region of interest" description="Disordered" evidence="1">
    <location>
        <begin position="40"/>
        <end position="80"/>
    </location>
</feature>
<reference evidence="2" key="1">
    <citation type="submission" date="2021-05" db="EMBL/GenBank/DDBJ databases">
        <title>Whole genome sequence of Curtobacterium flaccumfaciens pv. flaccumfaciens strain CFBP 3417.</title>
        <authorList>
            <person name="Osdaghi E."/>
            <person name="Taghouti G."/>
            <person name="Portier P."/>
            <person name="Fazliarab A."/>
            <person name="Taghavi S.M."/>
            <person name="Briand M."/>
            <person name="Le-Saux M."/>
            <person name="Jacques M.-A."/>
        </authorList>
    </citation>
    <scope>NUCLEOTIDE SEQUENCE</scope>
    <source>
        <strain evidence="2">CFBP 3417</strain>
    </source>
</reference>
<organism evidence="2 3">
    <name type="scientific">Curtobacterium flaccumfaciens pv. flaccumfaciens</name>
    <dbReference type="NCBI Taxonomy" id="138532"/>
    <lineage>
        <taxon>Bacteria</taxon>
        <taxon>Bacillati</taxon>
        <taxon>Actinomycetota</taxon>
        <taxon>Actinomycetes</taxon>
        <taxon>Micrococcales</taxon>
        <taxon>Microbacteriaceae</taxon>
        <taxon>Curtobacterium</taxon>
    </lineage>
</organism>
<evidence type="ECO:0000313" key="2">
    <source>
        <dbReference type="EMBL" id="MBT1542490.1"/>
    </source>
</evidence>
<sequence>MNGLVQMLDMAGNTIQEQNRIIEAQGQEITRLTALVESTDGDFQFGENQFQTPPAGPSSGDSDAPLPTPPFSEGSKVQNC</sequence>
<name>A0A9Q2W7P7_9MICO</name>
<accession>A0A9Q2W7P7</accession>
<dbReference type="Proteomes" id="UP000709437">
    <property type="component" value="Unassembled WGS sequence"/>
</dbReference>
<comment type="caution">
    <text evidence="2">The sequence shown here is derived from an EMBL/GenBank/DDBJ whole genome shotgun (WGS) entry which is preliminary data.</text>
</comment>
<protein>
    <submittedName>
        <fullName evidence="2">Uncharacterized protein</fullName>
    </submittedName>
</protein>
<dbReference type="RefSeq" id="WP_214563283.1">
    <property type="nucleotide sequence ID" value="NZ_JAHEWX010000015.1"/>
</dbReference>
<evidence type="ECO:0000256" key="1">
    <source>
        <dbReference type="SAM" id="MobiDB-lite"/>
    </source>
</evidence>